<evidence type="ECO:0000256" key="8">
    <source>
        <dbReference type="ARBA" id="ARBA00023027"/>
    </source>
</evidence>
<keyword evidence="5" id="KW-0479">Metal-binding</keyword>
<dbReference type="RefSeq" id="WP_344245738.1">
    <property type="nucleotide sequence ID" value="NZ_BAAAPM010000003.1"/>
</dbReference>
<dbReference type="CDD" id="cd03429">
    <property type="entry name" value="NUDIX_NADH_pyrophosphatase_Nudt13"/>
    <property type="match status" value="1"/>
</dbReference>
<dbReference type="Pfam" id="PF09297">
    <property type="entry name" value="Zn_ribbon_NUD"/>
    <property type="match status" value="1"/>
</dbReference>
<dbReference type="InterPro" id="IPR015797">
    <property type="entry name" value="NUDIX_hydrolase-like_dom_sf"/>
</dbReference>
<feature type="domain" description="Nudix hydrolase" evidence="10">
    <location>
        <begin position="198"/>
        <end position="330"/>
    </location>
</feature>
<comment type="catalytic activity">
    <reaction evidence="9">
        <text>a 5'-end NAD(+)-phospho-ribonucleoside in mRNA + H2O = a 5'-end phospho-adenosine-phospho-ribonucleoside in mRNA + beta-nicotinamide D-ribonucleotide + 2 H(+)</text>
        <dbReference type="Rhea" id="RHEA:60876"/>
        <dbReference type="Rhea" id="RHEA-COMP:15698"/>
        <dbReference type="Rhea" id="RHEA-COMP:15719"/>
        <dbReference type="ChEBI" id="CHEBI:14649"/>
        <dbReference type="ChEBI" id="CHEBI:15377"/>
        <dbReference type="ChEBI" id="CHEBI:15378"/>
        <dbReference type="ChEBI" id="CHEBI:144029"/>
        <dbReference type="ChEBI" id="CHEBI:144051"/>
    </reaction>
    <physiologicalReaction direction="left-to-right" evidence="9">
        <dbReference type="Rhea" id="RHEA:60877"/>
    </physiologicalReaction>
</comment>
<dbReference type="InterPro" id="IPR015376">
    <property type="entry name" value="Znr_NADH_PPase"/>
</dbReference>
<dbReference type="PANTHER" id="PTHR42904:SF6">
    <property type="entry name" value="NAD-CAPPED RNA HYDROLASE NUDT12"/>
    <property type="match status" value="1"/>
</dbReference>
<dbReference type="Gene3D" id="3.90.79.20">
    <property type="match status" value="1"/>
</dbReference>
<dbReference type="NCBIfam" id="NF001299">
    <property type="entry name" value="PRK00241.1"/>
    <property type="match status" value="1"/>
</dbReference>
<accession>A0ABN2IX82</accession>
<evidence type="ECO:0000256" key="6">
    <source>
        <dbReference type="ARBA" id="ARBA00022801"/>
    </source>
</evidence>
<dbReference type="Proteomes" id="UP001501138">
    <property type="component" value="Unassembled WGS sequence"/>
</dbReference>
<dbReference type="Gene3D" id="3.90.79.10">
    <property type="entry name" value="Nucleoside Triphosphate Pyrophosphohydrolase"/>
    <property type="match status" value="1"/>
</dbReference>
<dbReference type="PROSITE" id="PS51462">
    <property type="entry name" value="NUDIX"/>
    <property type="match status" value="1"/>
</dbReference>
<dbReference type="InterPro" id="IPR000086">
    <property type="entry name" value="NUDIX_hydrolase_dom"/>
</dbReference>
<evidence type="ECO:0000259" key="10">
    <source>
        <dbReference type="PROSITE" id="PS51462"/>
    </source>
</evidence>
<keyword evidence="7" id="KW-0460">Magnesium</keyword>
<evidence type="ECO:0000313" key="12">
    <source>
        <dbReference type="Proteomes" id="UP001501138"/>
    </source>
</evidence>
<keyword evidence="8" id="KW-0520">NAD</keyword>
<evidence type="ECO:0000256" key="7">
    <source>
        <dbReference type="ARBA" id="ARBA00022842"/>
    </source>
</evidence>
<comment type="caution">
    <text evidence="11">The sequence shown here is derived from an EMBL/GenBank/DDBJ whole genome shotgun (WGS) entry which is preliminary data.</text>
</comment>
<proteinExistence type="inferred from homology"/>
<reference evidence="11 12" key="1">
    <citation type="journal article" date="2019" name="Int. J. Syst. Evol. Microbiol.">
        <title>The Global Catalogue of Microorganisms (GCM) 10K type strain sequencing project: providing services to taxonomists for standard genome sequencing and annotation.</title>
        <authorList>
            <consortium name="The Broad Institute Genomics Platform"/>
            <consortium name="The Broad Institute Genome Sequencing Center for Infectious Disease"/>
            <person name="Wu L."/>
            <person name="Ma J."/>
        </authorList>
    </citation>
    <scope>NUCLEOTIDE SEQUENCE [LARGE SCALE GENOMIC DNA]</scope>
    <source>
        <strain evidence="11 12">JCM 15589</strain>
    </source>
</reference>
<comment type="cofactor">
    <cofactor evidence="2">
        <name>Zn(2+)</name>
        <dbReference type="ChEBI" id="CHEBI:29105"/>
    </cofactor>
</comment>
<dbReference type="EMBL" id="BAAAPM010000003">
    <property type="protein sequence ID" value="GAA1713441.1"/>
    <property type="molecule type" value="Genomic_DNA"/>
</dbReference>
<evidence type="ECO:0000256" key="2">
    <source>
        <dbReference type="ARBA" id="ARBA00001947"/>
    </source>
</evidence>
<comment type="similarity">
    <text evidence="3">Belongs to the Nudix hydrolase family. NudC subfamily.</text>
</comment>
<dbReference type="EC" id="3.6.1.22" evidence="4"/>
<gene>
    <name evidence="11" type="ORF">GCM10009809_07040</name>
</gene>
<dbReference type="InterPro" id="IPR049734">
    <property type="entry name" value="NudC-like_C"/>
</dbReference>
<organism evidence="11 12">
    <name type="scientific">Isoptericola hypogeus</name>
    <dbReference type="NCBI Taxonomy" id="300179"/>
    <lineage>
        <taxon>Bacteria</taxon>
        <taxon>Bacillati</taxon>
        <taxon>Actinomycetota</taxon>
        <taxon>Actinomycetes</taxon>
        <taxon>Micrococcales</taxon>
        <taxon>Promicromonosporaceae</taxon>
        <taxon>Isoptericola</taxon>
    </lineage>
</organism>
<evidence type="ECO:0000256" key="3">
    <source>
        <dbReference type="ARBA" id="ARBA00009595"/>
    </source>
</evidence>
<dbReference type="SUPFAM" id="SSF55811">
    <property type="entry name" value="Nudix"/>
    <property type="match status" value="1"/>
</dbReference>
<comment type="cofactor">
    <cofactor evidence="1">
        <name>Mg(2+)</name>
        <dbReference type="ChEBI" id="CHEBI:18420"/>
    </cofactor>
</comment>
<dbReference type="InterPro" id="IPR050241">
    <property type="entry name" value="NAD-cap_RNA_hydrolase_NudC"/>
</dbReference>
<keyword evidence="6" id="KW-0378">Hydrolase</keyword>
<evidence type="ECO:0000256" key="1">
    <source>
        <dbReference type="ARBA" id="ARBA00001946"/>
    </source>
</evidence>
<evidence type="ECO:0000256" key="9">
    <source>
        <dbReference type="ARBA" id="ARBA00023679"/>
    </source>
</evidence>
<protein>
    <recommendedName>
        <fullName evidence="4">NAD(+) diphosphatase</fullName>
        <ecNumber evidence="4">3.6.1.22</ecNumber>
    </recommendedName>
</protein>
<evidence type="ECO:0000256" key="4">
    <source>
        <dbReference type="ARBA" id="ARBA00012381"/>
    </source>
</evidence>
<keyword evidence="12" id="KW-1185">Reference proteome</keyword>
<sequence length="342" mass="36146">MTAPAWLPDLSYTRATHDRAAARRGEPGLVPRLLVDDATRVVLVHRGRVAVDGGGGLLLLAPEAVEGLSAGGDGEDVHGSGHRWLFLGEQGPHEDEGAAGGAGASYLGLVLPDAADVDAVDIEGVAPAPPAARLVRRHAWAGLRDLGGRALDALAAEAVALAAWHAAHERCPRCGEPTVVEQAGWVRRCVAQDLEIYPRTDPAVIMAVVDDEDRLLLGHAAHWPEGRFSTLAGYVEPGEGLEQAVRREVAEETSVVVGDGPGDVEYRGSQPWPFPASLMLGFRARARTTAVRVDGVEVTDARWFTRAELADGVRAGEVGLPGRPSIARALVEEWFGGELDAP</sequence>
<evidence type="ECO:0000313" key="11">
    <source>
        <dbReference type="EMBL" id="GAA1713441.1"/>
    </source>
</evidence>
<evidence type="ECO:0000256" key="5">
    <source>
        <dbReference type="ARBA" id="ARBA00022723"/>
    </source>
</evidence>
<name>A0ABN2IX82_9MICO</name>
<dbReference type="Pfam" id="PF00293">
    <property type="entry name" value="NUDIX"/>
    <property type="match status" value="1"/>
</dbReference>
<dbReference type="PANTHER" id="PTHR42904">
    <property type="entry name" value="NUDIX HYDROLASE, NUDC SUBFAMILY"/>
    <property type="match status" value="1"/>
</dbReference>